<dbReference type="PANTHER" id="PTHR11353">
    <property type="entry name" value="CHAPERONIN"/>
    <property type="match status" value="1"/>
</dbReference>
<dbReference type="InterPro" id="IPR027413">
    <property type="entry name" value="GROEL-like_equatorial_sf"/>
</dbReference>
<evidence type="ECO:0000256" key="9">
    <source>
        <dbReference type="ARBA" id="ARBA00032221"/>
    </source>
</evidence>
<dbReference type="InterPro" id="IPR002423">
    <property type="entry name" value="Cpn60/GroEL/TCP-1"/>
</dbReference>
<evidence type="ECO:0000256" key="8">
    <source>
        <dbReference type="ARBA" id="ARBA00023186"/>
    </source>
</evidence>
<evidence type="ECO:0000256" key="4">
    <source>
        <dbReference type="ARBA" id="ARBA00022490"/>
    </source>
</evidence>
<dbReference type="PROSITE" id="PS00750">
    <property type="entry name" value="TCP1_1"/>
    <property type="match status" value="1"/>
</dbReference>
<dbReference type="Pfam" id="PF00118">
    <property type="entry name" value="Cpn60_TCP1"/>
    <property type="match status" value="1"/>
</dbReference>
<dbReference type="PROSITE" id="PS00995">
    <property type="entry name" value="TCP1_3"/>
    <property type="match status" value="1"/>
</dbReference>
<dbReference type="OrthoDB" id="1935484at2759"/>
<evidence type="ECO:0000256" key="5">
    <source>
        <dbReference type="ARBA" id="ARBA00022741"/>
    </source>
</evidence>
<evidence type="ECO:0000313" key="14">
    <source>
        <dbReference type="Proteomes" id="UP000694844"/>
    </source>
</evidence>
<comment type="similarity">
    <text evidence="2 11">Belongs to the TCP-1 chaperonin family.</text>
</comment>
<organism evidence="14 15">
    <name type="scientific">Crassostrea virginica</name>
    <name type="common">Eastern oyster</name>
    <dbReference type="NCBI Taxonomy" id="6565"/>
    <lineage>
        <taxon>Eukaryota</taxon>
        <taxon>Metazoa</taxon>
        <taxon>Spiralia</taxon>
        <taxon>Lophotrochozoa</taxon>
        <taxon>Mollusca</taxon>
        <taxon>Bivalvia</taxon>
        <taxon>Autobranchia</taxon>
        <taxon>Pteriomorphia</taxon>
        <taxon>Ostreida</taxon>
        <taxon>Ostreoidea</taxon>
        <taxon>Ostreidae</taxon>
        <taxon>Crassostrea</taxon>
    </lineage>
</organism>
<comment type="subcellular location">
    <subcellularLocation>
        <location evidence="1 12">Cytoplasm</location>
    </subcellularLocation>
</comment>
<evidence type="ECO:0000256" key="6">
    <source>
        <dbReference type="ARBA" id="ARBA00022801"/>
    </source>
</evidence>
<dbReference type="GO" id="GO:0140662">
    <property type="term" value="F:ATP-dependent protein folding chaperone"/>
    <property type="evidence" value="ECO:0007669"/>
    <property type="project" value="InterPro"/>
</dbReference>
<feature type="region of interest" description="Disordered" evidence="13">
    <location>
        <begin position="523"/>
        <end position="543"/>
    </location>
</feature>
<dbReference type="InterPro" id="IPR017998">
    <property type="entry name" value="Chaperone_TCP-1"/>
</dbReference>
<dbReference type="GO" id="GO:0016887">
    <property type="term" value="F:ATP hydrolysis activity"/>
    <property type="evidence" value="ECO:0007669"/>
    <property type="project" value="InterPro"/>
</dbReference>
<comment type="function">
    <text evidence="12">Molecular chaperone; assists the folding of proteins upon ATP hydrolysis. Known to play a role, in vitro, in the folding of actin and tubulin.</text>
</comment>
<evidence type="ECO:0000256" key="13">
    <source>
        <dbReference type="SAM" id="MobiDB-lite"/>
    </source>
</evidence>
<dbReference type="InterPro" id="IPR053374">
    <property type="entry name" value="TCP-1_chaperonin"/>
</dbReference>
<dbReference type="Proteomes" id="UP000694844">
    <property type="component" value="Chromosome 6"/>
</dbReference>
<dbReference type="SUPFAM" id="SSF54849">
    <property type="entry name" value="GroEL-intermediate domain like"/>
    <property type="match status" value="1"/>
</dbReference>
<accession>A0A8B8AB14</accession>
<sequence>MMQPQIILLKEGTDSSQGVPQVVSNINACQSIADAVRTTLGPRGMDKLIINDQGKSIISNDGATILKNLDIVHPAAKTLVDIAKSQDAEVGDGTTSVVLLAGEFLKQSKPFIEENVHPQIVIRAFRKATNLAVQKIKEISVKVKKDDKSEHRALLEKCAATTLSSKLVAHQKDFFAKMVVDAVMLLDDLLPLNMIGVKKVTGGALEDSMLVAGVAFKKTFSYAGFEMQPKKYEKPKMALLNVELELKAEKENAEVRVDNVQEYQSIVDAEWKILYDKLDQIHKSGAKVVLSKLPIGDVATQYFADRDMFCAGRVPDEDLKRTMKACGGSIQTTCQNLQDNVLGSCEKFEEIQIGGERYNLFTGCPQAKTCTLILRGGAEQFIEETERSLHDAIMIVRRAMKNDAVVAGGGAIEMELSKYLRDYSRSIAGKEQLMISAMAKALEIIPRQLCDNAGFDATNILNKLRQSHAEGGVWYGVNILKEDISDNFESCVWEPAIVKINAITAASEATCLILSVDETIKNPKAGGDAPGGPGMGRGRGRPM</sequence>
<dbReference type="FunFam" id="3.50.7.10:FF:000006">
    <property type="entry name" value="T-complex protein 1 subunit eta"/>
    <property type="match status" value="1"/>
</dbReference>
<reference evidence="15" key="1">
    <citation type="submission" date="2025-08" db="UniProtKB">
        <authorList>
            <consortium name="RefSeq"/>
        </authorList>
    </citation>
    <scope>IDENTIFICATION</scope>
    <source>
        <tissue evidence="15">Whole sample</tissue>
    </source>
</reference>
<keyword evidence="7 11" id="KW-0067">ATP-binding</keyword>
<evidence type="ECO:0000256" key="12">
    <source>
        <dbReference type="RuleBase" id="RU365042"/>
    </source>
</evidence>
<proteinExistence type="inferred from homology"/>
<dbReference type="InterPro" id="IPR027409">
    <property type="entry name" value="GroEL-like_apical_dom_sf"/>
</dbReference>
<dbReference type="SUPFAM" id="SSF48592">
    <property type="entry name" value="GroEL equatorial domain-like"/>
    <property type="match status" value="1"/>
</dbReference>
<evidence type="ECO:0000256" key="7">
    <source>
        <dbReference type="ARBA" id="ARBA00022840"/>
    </source>
</evidence>
<gene>
    <name evidence="15" type="primary">LOC111100598</name>
</gene>
<keyword evidence="6" id="KW-0378">Hydrolase</keyword>
<dbReference type="InterPro" id="IPR002194">
    <property type="entry name" value="Chaperonin_TCP-1_CS"/>
</dbReference>
<dbReference type="Gene3D" id="3.30.260.10">
    <property type="entry name" value="TCP-1-like chaperonin intermediate domain"/>
    <property type="match status" value="1"/>
</dbReference>
<dbReference type="InterPro" id="IPR054827">
    <property type="entry name" value="thermosome_alpha"/>
</dbReference>
<protein>
    <recommendedName>
        <fullName evidence="3 12">T-complex protein 1 subunit eta</fullName>
        <shortName evidence="12">TCP-1-eta</shortName>
    </recommendedName>
    <alternativeName>
        <fullName evidence="9 12">CCT-eta</fullName>
    </alternativeName>
</protein>
<dbReference type="CDD" id="cd03340">
    <property type="entry name" value="TCP1_eta"/>
    <property type="match status" value="1"/>
</dbReference>
<keyword evidence="4 12" id="KW-0963">Cytoplasm</keyword>
<dbReference type="FunFam" id="1.10.560.10:FF:000017">
    <property type="entry name" value="T-complex protein 1 subunit eta"/>
    <property type="match status" value="1"/>
</dbReference>
<dbReference type="NCBIfam" id="NF041082">
    <property type="entry name" value="thermosome_alpha"/>
    <property type="match status" value="1"/>
</dbReference>
<dbReference type="SUPFAM" id="SSF52029">
    <property type="entry name" value="GroEL apical domain-like"/>
    <property type="match status" value="1"/>
</dbReference>
<dbReference type="GeneID" id="111100598"/>
<name>A0A8B8AB14_CRAVI</name>
<dbReference type="RefSeq" id="XP_022288360.1">
    <property type="nucleotide sequence ID" value="XM_022432652.1"/>
</dbReference>
<dbReference type="GO" id="GO:0051082">
    <property type="term" value="F:unfolded protein binding"/>
    <property type="evidence" value="ECO:0007669"/>
    <property type="project" value="InterPro"/>
</dbReference>
<keyword evidence="5 11" id="KW-0547">Nucleotide-binding</keyword>
<dbReference type="NCBIfam" id="NF041083">
    <property type="entry name" value="thermosome_beta"/>
    <property type="match status" value="1"/>
</dbReference>
<dbReference type="GO" id="GO:0005832">
    <property type="term" value="C:chaperonin-containing T-complex"/>
    <property type="evidence" value="ECO:0007669"/>
    <property type="project" value="UniProtKB-ARBA"/>
</dbReference>
<evidence type="ECO:0000313" key="15">
    <source>
        <dbReference type="RefSeq" id="XP_022288360.1"/>
    </source>
</evidence>
<evidence type="ECO:0000256" key="2">
    <source>
        <dbReference type="ARBA" id="ARBA00008020"/>
    </source>
</evidence>
<evidence type="ECO:0000256" key="1">
    <source>
        <dbReference type="ARBA" id="ARBA00004496"/>
    </source>
</evidence>
<dbReference type="GO" id="GO:0005524">
    <property type="term" value="F:ATP binding"/>
    <property type="evidence" value="ECO:0007669"/>
    <property type="project" value="UniProtKB-KW"/>
</dbReference>
<evidence type="ECO:0000256" key="11">
    <source>
        <dbReference type="RuleBase" id="RU004187"/>
    </source>
</evidence>
<dbReference type="PROSITE" id="PS00751">
    <property type="entry name" value="TCP1_2"/>
    <property type="match status" value="1"/>
</dbReference>
<comment type="catalytic activity">
    <reaction evidence="10">
        <text>ATP + H2O = ADP + phosphate + H(+)</text>
        <dbReference type="Rhea" id="RHEA:13065"/>
        <dbReference type="ChEBI" id="CHEBI:15377"/>
        <dbReference type="ChEBI" id="CHEBI:15378"/>
        <dbReference type="ChEBI" id="CHEBI:30616"/>
        <dbReference type="ChEBI" id="CHEBI:43474"/>
        <dbReference type="ChEBI" id="CHEBI:456216"/>
    </reaction>
</comment>
<dbReference type="Gene3D" id="1.10.560.10">
    <property type="entry name" value="GroEL-like equatorial domain"/>
    <property type="match status" value="1"/>
</dbReference>
<keyword evidence="14" id="KW-1185">Reference proteome</keyword>
<comment type="subunit">
    <text evidence="12">Heterooligomeric complex that forms two stacked rings.</text>
</comment>
<dbReference type="InterPro" id="IPR027410">
    <property type="entry name" value="TCP-1-like_intermed_sf"/>
</dbReference>
<dbReference type="FunFam" id="3.30.260.10:FF:000049">
    <property type="entry name" value="T-complex protein 1 subunit eta"/>
    <property type="match status" value="1"/>
</dbReference>
<keyword evidence="8 11" id="KW-0143">Chaperone</keyword>
<dbReference type="Gene3D" id="3.50.7.10">
    <property type="entry name" value="GroEL"/>
    <property type="match status" value="1"/>
</dbReference>
<dbReference type="FunFam" id="3.30.260.10:FF:000022">
    <property type="entry name" value="T-complex protein 1 subunit eta"/>
    <property type="match status" value="1"/>
</dbReference>
<evidence type="ECO:0000256" key="3">
    <source>
        <dbReference type="ARBA" id="ARBA00015836"/>
    </source>
</evidence>
<dbReference type="InterPro" id="IPR012720">
    <property type="entry name" value="Chap_CCT_eta"/>
</dbReference>
<dbReference type="NCBIfam" id="TIGR02345">
    <property type="entry name" value="chap_CCT_eta"/>
    <property type="match status" value="1"/>
</dbReference>
<dbReference type="PRINTS" id="PR00304">
    <property type="entry name" value="TCOMPLEXTCP1"/>
</dbReference>
<dbReference type="FunFam" id="1.10.560.10:FF:000045">
    <property type="entry name" value="T-complex protein 1 subunit eta"/>
    <property type="match status" value="1"/>
</dbReference>
<evidence type="ECO:0000256" key="10">
    <source>
        <dbReference type="ARBA" id="ARBA00049360"/>
    </source>
</evidence>
<dbReference type="AlphaFoldDB" id="A0A8B8AB14"/>
<dbReference type="KEGG" id="cvn:111100598"/>
<feature type="compositionally biased region" description="Gly residues" evidence="13">
    <location>
        <begin position="528"/>
        <end position="537"/>
    </location>
</feature>